<evidence type="ECO:0000313" key="3">
    <source>
        <dbReference type="Proteomes" id="UP000076532"/>
    </source>
</evidence>
<evidence type="ECO:0000256" key="1">
    <source>
        <dbReference type="SAM" id="MobiDB-lite"/>
    </source>
</evidence>
<sequence length="436" mass="46831">MSFLPTLTDALEGAGFLVCFYARHRQKINWQVAKYAFGAYLAQNFIESRIDQFGYGDQYDALTIGDLNPFAIAAHFDILGWIFTAAVTASLPSIYIADKIKAALDGPHHDGANYLQPARVHETYEENAKWLKLMNLYPPDPPLIPTITPHFALQNTALMVVPQPYEGHNVCYPGEVALWDADAAAEANGIAATATATVAVAFEFKRLLSAYARSIFALISVVPNATAIVMEPAITSGHVANRYKRHGGRDIRGAPDPANLIELAAFSLMLLVIPIAARLHTLLSPSRSSKQPDVDPDPDATIAPTSPPAPPQQLGITHDPYDNVPDSYQAELVTDADAQGEDDDQDLLGTVNIKTRASDAVTCAPLGLITQAVHKTEVEDDEHTTRTEDTEAAHTRSDTESDTGNLAGTGAFGVDNLATATHDDESISITGSSASD</sequence>
<feature type="region of interest" description="Disordered" evidence="1">
    <location>
        <begin position="285"/>
        <end position="326"/>
    </location>
</feature>
<dbReference type="EMBL" id="KV417866">
    <property type="protein sequence ID" value="KZP05061.1"/>
    <property type="molecule type" value="Genomic_DNA"/>
</dbReference>
<accession>A0A167VIV5</accession>
<gene>
    <name evidence="2" type="ORF">FIBSPDRAFT_967618</name>
</gene>
<protein>
    <submittedName>
        <fullName evidence="2">Uncharacterized protein</fullName>
    </submittedName>
</protein>
<feature type="region of interest" description="Disordered" evidence="1">
    <location>
        <begin position="377"/>
        <end position="412"/>
    </location>
</feature>
<evidence type="ECO:0000313" key="2">
    <source>
        <dbReference type="EMBL" id="KZP05061.1"/>
    </source>
</evidence>
<proteinExistence type="predicted"/>
<reference evidence="2 3" key="1">
    <citation type="journal article" date="2016" name="Mol. Biol. Evol.">
        <title>Comparative Genomics of Early-Diverging Mushroom-Forming Fungi Provides Insights into the Origins of Lignocellulose Decay Capabilities.</title>
        <authorList>
            <person name="Nagy L.G."/>
            <person name="Riley R."/>
            <person name="Tritt A."/>
            <person name="Adam C."/>
            <person name="Daum C."/>
            <person name="Floudas D."/>
            <person name="Sun H."/>
            <person name="Yadav J.S."/>
            <person name="Pangilinan J."/>
            <person name="Larsson K.H."/>
            <person name="Matsuura K."/>
            <person name="Barry K."/>
            <person name="Labutti K."/>
            <person name="Kuo R."/>
            <person name="Ohm R.A."/>
            <person name="Bhattacharya S.S."/>
            <person name="Shirouzu T."/>
            <person name="Yoshinaga Y."/>
            <person name="Martin F.M."/>
            <person name="Grigoriev I.V."/>
            <person name="Hibbett D.S."/>
        </authorList>
    </citation>
    <scope>NUCLEOTIDE SEQUENCE [LARGE SCALE GENOMIC DNA]</scope>
    <source>
        <strain evidence="2 3">CBS 109695</strain>
    </source>
</reference>
<keyword evidence="3" id="KW-1185">Reference proteome</keyword>
<name>A0A167VIV5_9AGAM</name>
<feature type="compositionally biased region" description="Basic and acidic residues" evidence="1">
    <location>
        <begin position="383"/>
        <end position="399"/>
    </location>
</feature>
<dbReference type="AlphaFoldDB" id="A0A167VIV5"/>
<dbReference type="Proteomes" id="UP000076532">
    <property type="component" value="Unassembled WGS sequence"/>
</dbReference>
<organism evidence="2 3">
    <name type="scientific">Athelia psychrophila</name>
    <dbReference type="NCBI Taxonomy" id="1759441"/>
    <lineage>
        <taxon>Eukaryota</taxon>
        <taxon>Fungi</taxon>
        <taxon>Dikarya</taxon>
        <taxon>Basidiomycota</taxon>
        <taxon>Agaricomycotina</taxon>
        <taxon>Agaricomycetes</taxon>
        <taxon>Agaricomycetidae</taxon>
        <taxon>Atheliales</taxon>
        <taxon>Atheliaceae</taxon>
        <taxon>Athelia</taxon>
    </lineage>
</organism>